<evidence type="ECO:0000313" key="3">
    <source>
        <dbReference type="Proteomes" id="UP000093197"/>
    </source>
</evidence>
<dbReference type="GO" id="GO:0004853">
    <property type="term" value="F:uroporphyrinogen decarboxylase activity"/>
    <property type="evidence" value="ECO:0007669"/>
    <property type="project" value="InterPro"/>
</dbReference>
<dbReference type="InterPro" id="IPR000257">
    <property type="entry name" value="Uroporphyrinogen_deCOase"/>
</dbReference>
<comment type="caution">
    <text evidence="2">The sequence shown here is derived from an EMBL/GenBank/DDBJ whole genome shotgun (WGS) entry which is preliminary data.</text>
</comment>
<dbReference type="GO" id="GO:0006779">
    <property type="term" value="P:porphyrin-containing compound biosynthetic process"/>
    <property type="evidence" value="ECO:0007669"/>
    <property type="project" value="InterPro"/>
</dbReference>
<keyword evidence="2" id="KW-0808">Transferase</keyword>
<reference evidence="2 3" key="1">
    <citation type="journal article" date="2016" name="PLoS ONE">
        <title>Genomic Diversity of Enterotoxigenic Strains of Bacteroides fragilis.</title>
        <authorList>
            <person name="Pierce J.V."/>
            <person name="Bernstein H.D."/>
        </authorList>
    </citation>
    <scope>NUCLEOTIDE SEQUENCE [LARGE SCALE GENOMIC DNA]</scope>
    <source>
        <strain evidence="2 3">20793-3</strain>
    </source>
</reference>
<evidence type="ECO:0000313" key="2">
    <source>
        <dbReference type="EMBL" id="OCR35079.1"/>
    </source>
</evidence>
<dbReference type="SUPFAM" id="SSF51726">
    <property type="entry name" value="UROD/MetE-like"/>
    <property type="match status" value="1"/>
</dbReference>
<dbReference type="AlphaFoldDB" id="A0A853PZJ1"/>
<protein>
    <submittedName>
        <fullName evidence="2">Methyltransferase</fullName>
    </submittedName>
</protein>
<dbReference type="GO" id="GO:0032259">
    <property type="term" value="P:methylation"/>
    <property type="evidence" value="ECO:0007669"/>
    <property type="project" value="UniProtKB-KW"/>
</dbReference>
<dbReference type="GO" id="GO:0008168">
    <property type="term" value="F:methyltransferase activity"/>
    <property type="evidence" value="ECO:0007669"/>
    <property type="project" value="UniProtKB-KW"/>
</dbReference>
<dbReference type="RefSeq" id="WP_032578959.1">
    <property type="nucleotide sequence ID" value="NZ_LIDT01000009.1"/>
</dbReference>
<dbReference type="Gene3D" id="3.20.20.210">
    <property type="match status" value="1"/>
</dbReference>
<organism evidence="2 3">
    <name type="scientific">Bacteroides fragilis</name>
    <dbReference type="NCBI Taxonomy" id="817"/>
    <lineage>
        <taxon>Bacteria</taxon>
        <taxon>Pseudomonadati</taxon>
        <taxon>Bacteroidota</taxon>
        <taxon>Bacteroidia</taxon>
        <taxon>Bacteroidales</taxon>
        <taxon>Bacteroidaceae</taxon>
        <taxon>Bacteroides</taxon>
    </lineage>
</organism>
<dbReference type="EMBL" id="LIDT01000009">
    <property type="protein sequence ID" value="OCR35079.1"/>
    <property type="molecule type" value="Genomic_DNA"/>
</dbReference>
<dbReference type="Proteomes" id="UP000093197">
    <property type="component" value="Unassembled WGS sequence"/>
</dbReference>
<feature type="domain" description="Uroporphyrinogen decarboxylase (URO-D)" evidence="1">
    <location>
        <begin position="276"/>
        <end position="415"/>
    </location>
</feature>
<dbReference type="Pfam" id="PF01208">
    <property type="entry name" value="URO-D"/>
    <property type="match status" value="1"/>
</dbReference>
<evidence type="ECO:0000259" key="1">
    <source>
        <dbReference type="Pfam" id="PF01208"/>
    </source>
</evidence>
<accession>A0A853PZJ1</accession>
<sequence length="417" mass="46619">MNRSRDKVRCALNHQNAGSIPVDFGSTAVTGIHCRIVEALRNYYGLAPRPVKIVDAFQMLGEIDAELAEKIGVDCIGIDGPKDIFDLDTTRMHEQTTPWGQRVLVPEAMDLTPDMRGDVYVYAGGDQNYPPSAVMPKGCYFINAIERQQPIEEDRLDPEDNVEEFGLLTENDLAYYCAEADKAYQTGRAVVASFGGTALGDVAFVPGMGLKQPKGIRSVVEWYMSTAMRQDYLHQVFEKEIDIAIANYEKLWAALGDKIDVVLTCGTDFGSQESQFCSIDTFRELWLPHYRRMNDWIHQHTTWKIFKHSCGAIIPILPGLIEAGFDIINPVQINAKDMDSRRLKEEFGSQLTFWGGGVDTQKILPFGTPDEIRRHVMGQCEILGRDGGFVFNAVHNVQANVPVDNVVAMFDALKDIS</sequence>
<dbReference type="InterPro" id="IPR038071">
    <property type="entry name" value="UROD/MetE-like_sf"/>
</dbReference>
<keyword evidence="2" id="KW-0489">Methyltransferase</keyword>
<proteinExistence type="predicted"/>
<name>A0A853PZJ1_BACFG</name>
<gene>
    <name evidence="2" type="ORF">AC094_08880</name>
</gene>